<name>A0A2M9G1J6_9PROT</name>
<dbReference type="GO" id="GO:0006865">
    <property type="term" value="P:amino acid transport"/>
    <property type="evidence" value="ECO:0007669"/>
    <property type="project" value="UniProtKB-KW"/>
</dbReference>
<dbReference type="OrthoDB" id="9808531at2"/>
<dbReference type="Gene3D" id="1.10.3720.10">
    <property type="entry name" value="MetI-like"/>
    <property type="match status" value="2"/>
</dbReference>
<evidence type="ECO:0000313" key="12">
    <source>
        <dbReference type="Proteomes" id="UP000229498"/>
    </source>
</evidence>
<dbReference type="NCBIfam" id="TIGR01726">
    <property type="entry name" value="HEQRo_perm_3TM"/>
    <property type="match status" value="1"/>
</dbReference>
<dbReference type="EMBL" id="PHIG01000032">
    <property type="protein sequence ID" value="PJK29590.1"/>
    <property type="molecule type" value="Genomic_DNA"/>
</dbReference>
<gene>
    <name evidence="11" type="ORF">CVT23_11065</name>
</gene>
<dbReference type="Pfam" id="PF00528">
    <property type="entry name" value="BPD_transp_1"/>
    <property type="match status" value="1"/>
</dbReference>
<keyword evidence="8 9" id="KW-0472">Membrane</keyword>
<dbReference type="CDD" id="cd06261">
    <property type="entry name" value="TM_PBP2"/>
    <property type="match status" value="1"/>
</dbReference>
<evidence type="ECO:0000256" key="3">
    <source>
        <dbReference type="ARBA" id="ARBA00022448"/>
    </source>
</evidence>
<dbReference type="Proteomes" id="UP000229498">
    <property type="component" value="Unassembled WGS sequence"/>
</dbReference>
<evidence type="ECO:0000256" key="6">
    <source>
        <dbReference type="ARBA" id="ARBA00022970"/>
    </source>
</evidence>
<comment type="caution">
    <text evidence="11">The sequence shown here is derived from an EMBL/GenBank/DDBJ whole genome shotgun (WGS) entry which is preliminary data.</text>
</comment>
<evidence type="ECO:0000256" key="8">
    <source>
        <dbReference type="ARBA" id="ARBA00023136"/>
    </source>
</evidence>
<proteinExistence type="inferred from homology"/>
<feature type="transmembrane region" description="Helical" evidence="9">
    <location>
        <begin position="230"/>
        <end position="252"/>
    </location>
</feature>
<keyword evidence="7 9" id="KW-1133">Transmembrane helix</keyword>
<dbReference type="GO" id="GO:0022857">
    <property type="term" value="F:transmembrane transporter activity"/>
    <property type="evidence" value="ECO:0007669"/>
    <property type="project" value="InterPro"/>
</dbReference>
<feature type="transmembrane region" description="Helical" evidence="9">
    <location>
        <begin position="23"/>
        <end position="44"/>
    </location>
</feature>
<comment type="similarity">
    <text evidence="2">Belongs to the binding-protein-dependent transport system permease family. HisMQ subfamily.</text>
</comment>
<evidence type="ECO:0000256" key="9">
    <source>
        <dbReference type="RuleBase" id="RU363032"/>
    </source>
</evidence>
<sequence length="404" mass="44929">MSVSADRPEEGFRFSQLIYDTRYRSYTIQIFALIVIMLAFAWLLNNAVVNLERLGKTFEFGFLWETASYDINQRLIDYDSTSTHGRAALVGILNTLLVAVLGCITATVVGVIAGVLRLSKNWLIARLMTVYIESFRNVPVLIWILIVVAAINETLPPPAAYRGEDGMSGYLWESVFLTNRGFYIPIPVFGEGSTVVVVGFLISCVAIWFFSRWARKRQDATGQILPVFRINLALFFLPALLLYFIAGMPITLEDPVLRGFNFQGGIFMRDSLIGLWLALSIYTGAFVAEIVRAGILSVSKGQTEAAFALGLRPNRTMNLVILPQALRVIVPPLISQYLNLTKNSSLAIAVGYMDATGTLGGITLNQTGREMETMLLLMSFYLVVSLSISAVMNAYNERVKLRER</sequence>
<dbReference type="GO" id="GO:0043190">
    <property type="term" value="C:ATP-binding cassette (ABC) transporter complex"/>
    <property type="evidence" value="ECO:0007669"/>
    <property type="project" value="InterPro"/>
</dbReference>
<comment type="subcellular location">
    <subcellularLocation>
        <location evidence="1">Cell inner membrane</location>
        <topology evidence="1">Multi-pass membrane protein</topology>
    </subcellularLocation>
    <subcellularLocation>
        <location evidence="9">Cell membrane</location>
        <topology evidence="9">Multi-pass membrane protein</topology>
    </subcellularLocation>
</comment>
<keyword evidence="12" id="KW-1185">Reference proteome</keyword>
<evidence type="ECO:0000313" key="11">
    <source>
        <dbReference type="EMBL" id="PJK29590.1"/>
    </source>
</evidence>
<keyword evidence="6" id="KW-0029">Amino-acid transport</keyword>
<feature type="transmembrane region" description="Helical" evidence="9">
    <location>
        <begin position="272"/>
        <end position="295"/>
    </location>
</feature>
<accession>A0A2M9G1J6</accession>
<dbReference type="InterPro" id="IPR043429">
    <property type="entry name" value="ArtM/GltK/GlnP/TcyL/YhdX-like"/>
</dbReference>
<protein>
    <submittedName>
        <fullName evidence="11">Amino acid ABC transporter permease</fullName>
    </submittedName>
</protein>
<dbReference type="PANTHER" id="PTHR30614">
    <property type="entry name" value="MEMBRANE COMPONENT OF AMINO ACID ABC TRANSPORTER"/>
    <property type="match status" value="1"/>
</dbReference>
<evidence type="ECO:0000256" key="4">
    <source>
        <dbReference type="ARBA" id="ARBA00022475"/>
    </source>
</evidence>
<evidence type="ECO:0000256" key="1">
    <source>
        <dbReference type="ARBA" id="ARBA00004429"/>
    </source>
</evidence>
<evidence type="ECO:0000256" key="7">
    <source>
        <dbReference type="ARBA" id="ARBA00022989"/>
    </source>
</evidence>
<dbReference type="InterPro" id="IPR035906">
    <property type="entry name" value="MetI-like_sf"/>
</dbReference>
<dbReference type="AlphaFoldDB" id="A0A2M9G1J6"/>
<evidence type="ECO:0000256" key="5">
    <source>
        <dbReference type="ARBA" id="ARBA00022692"/>
    </source>
</evidence>
<dbReference type="InterPro" id="IPR010065">
    <property type="entry name" value="AA_ABC_transptr_permease_3TM"/>
</dbReference>
<reference evidence="11 12" key="1">
    <citation type="submission" date="2017-11" db="EMBL/GenBank/DDBJ databases">
        <title>Draft genome sequence of Rhizobiales bacterium SY3-13.</title>
        <authorList>
            <person name="Sun C."/>
        </authorList>
    </citation>
    <scope>NUCLEOTIDE SEQUENCE [LARGE SCALE GENOMIC DNA]</scope>
    <source>
        <strain evidence="11 12">SY3-13</strain>
    </source>
</reference>
<feature type="transmembrane region" description="Helical" evidence="9">
    <location>
        <begin position="87"/>
        <end position="116"/>
    </location>
</feature>
<keyword evidence="5 9" id="KW-0812">Transmembrane</keyword>
<organism evidence="11 12">
    <name type="scientific">Minwuia thermotolerans</name>
    <dbReference type="NCBI Taxonomy" id="2056226"/>
    <lineage>
        <taxon>Bacteria</taxon>
        <taxon>Pseudomonadati</taxon>
        <taxon>Pseudomonadota</taxon>
        <taxon>Alphaproteobacteria</taxon>
        <taxon>Minwuiales</taxon>
        <taxon>Minwuiaceae</taxon>
        <taxon>Minwuia</taxon>
    </lineage>
</organism>
<dbReference type="PROSITE" id="PS50928">
    <property type="entry name" value="ABC_TM1"/>
    <property type="match status" value="1"/>
</dbReference>
<evidence type="ECO:0000259" key="10">
    <source>
        <dbReference type="PROSITE" id="PS50928"/>
    </source>
</evidence>
<dbReference type="RefSeq" id="WP_109793614.1">
    <property type="nucleotide sequence ID" value="NZ_PHIG01000032.1"/>
</dbReference>
<evidence type="ECO:0000256" key="2">
    <source>
        <dbReference type="ARBA" id="ARBA00010072"/>
    </source>
</evidence>
<feature type="domain" description="ABC transmembrane type-1" evidence="10">
    <location>
        <begin position="92"/>
        <end position="392"/>
    </location>
</feature>
<feature type="transmembrane region" description="Helical" evidence="9">
    <location>
        <begin position="374"/>
        <end position="395"/>
    </location>
</feature>
<dbReference type="SUPFAM" id="SSF161098">
    <property type="entry name" value="MetI-like"/>
    <property type="match status" value="1"/>
</dbReference>
<dbReference type="InterPro" id="IPR000515">
    <property type="entry name" value="MetI-like"/>
</dbReference>
<feature type="transmembrane region" description="Helical" evidence="9">
    <location>
        <begin position="128"/>
        <end position="151"/>
    </location>
</feature>
<dbReference type="PANTHER" id="PTHR30614:SF37">
    <property type="entry name" value="AMINO-ACID ABC TRANSPORTER PERMEASE PROTEIN YHDX-RELATED"/>
    <property type="match status" value="1"/>
</dbReference>
<feature type="transmembrane region" description="Helical" evidence="9">
    <location>
        <begin position="182"/>
        <end position="210"/>
    </location>
</feature>
<keyword evidence="4" id="KW-1003">Cell membrane</keyword>
<keyword evidence="3 9" id="KW-0813">Transport</keyword>